<dbReference type="GO" id="GO:0006508">
    <property type="term" value="P:proteolysis"/>
    <property type="evidence" value="ECO:0007669"/>
    <property type="project" value="InterPro"/>
</dbReference>
<comment type="similarity">
    <text evidence="1">Belongs to the peptidase S8 family.</text>
</comment>
<sequence length="267" mass="29445">MGEIPRRWKEMYEPGIQFKSLMYNRKLIEARYFNKGVLAQDPNISFVYNSPMDETGNGTHTTSIAAGNYVRGASYFGYAKGTARGIVPCVRLAVYKVTWSRGGSLTYDIIAGTLTLGNGKTIIGWSLFLRRALPNASLVYNETLTGCNLPALLSESTNNAIVVCFEGPRINNQISTVTESTITGAIFISTEEREEYRIPRVTIKLIDAPIVINYAKSTIDPKATIKLRQTFVGRGEKCAPQILEYSSRGPSQNYHGVQKPDVVTPGS</sequence>
<dbReference type="InterPro" id="IPR000209">
    <property type="entry name" value="Peptidase_S8/S53_dom"/>
</dbReference>
<keyword evidence="2" id="KW-0732">Signal</keyword>
<feature type="domain" description="Peptidase S8/S53" evidence="3">
    <location>
        <begin position="35"/>
        <end position="266"/>
    </location>
</feature>
<dbReference type="EMBL" id="JACGCM010000981">
    <property type="protein sequence ID" value="KAF6163396.1"/>
    <property type="molecule type" value="Genomic_DNA"/>
</dbReference>
<dbReference type="Gene3D" id="3.40.50.200">
    <property type="entry name" value="Peptidase S8/S53 domain"/>
    <property type="match status" value="1"/>
</dbReference>
<dbReference type="Pfam" id="PF00082">
    <property type="entry name" value="Peptidase_S8"/>
    <property type="match status" value="1"/>
</dbReference>
<dbReference type="InterPro" id="IPR036852">
    <property type="entry name" value="Peptidase_S8/S53_dom_sf"/>
</dbReference>
<dbReference type="InterPro" id="IPR045051">
    <property type="entry name" value="SBT"/>
</dbReference>
<dbReference type="PANTHER" id="PTHR10795">
    <property type="entry name" value="PROPROTEIN CONVERTASE SUBTILISIN/KEXIN"/>
    <property type="match status" value="1"/>
</dbReference>
<organism evidence="4 5">
    <name type="scientific">Kingdonia uniflora</name>
    <dbReference type="NCBI Taxonomy" id="39325"/>
    <lineage>
        <taxon>Eukaryota</taxon>
        <taxon>Viridiplantae</taxon>
        <taxon>Streptophyta</taxon>
        <taxon>Embryophyta</taxon>
        <taxon>Tracheophyta</taxon>
        <taxon>Spermatophyta</taxon>
        <taxon>Magnoliopsida</taxon>
        <taxon>Ranunculales</taxon>
        <taxon>Circaeasteraceae</taxon>
        <taxon>Kingdonia</taxon>
    </lineage>
</organism>
<dbReference type="OrthoDB" id="4803627at2759"/>
<dbReference type="Proteomes" id="UP000541444">
    <property type="component" value="Unassembled WGS sequence"/>
</dbReference>
<evidence type="ECO:0000256" key="1">
    <source>
        <dbReference type="ARBA" id="ARBA00011073"/>
    </source>
</evidence>
<comment type="caution">
    <text evidence="4">The sequence shown here is derived from an EMBL/GenBank/DDBJ whole genome shotgun (WGS) entry which is preliminary data.</text>
</comment>
<reference evidence="4 5" key="1">
    <citation type="journal article" date="2020" name="IScience">
        <title>Genome Sequencing of the Endangered Kingdonia uniflora (Circaeasteraceae, Ranunculales) Reveals Potential Mechanisms of Evolutionary Specialization.</title>
        <authorList>
            <person name="Sun Y."/>
            <person name="Deng T."/>
            <person name="Zhang A."/>
            <person name="Moore M.J."/>
            <person name="Landis J.B."/>
            <person name="Lin N."/>
            <person name="Zhang H."/>
            <person name="Zhang X."/>
            <person name="Huang J."/>
            <person name="Zhang X."/>
            <person name="Sun H."/>
            <person name="Wang H."/>
        </authorList>
    </citation>
    <scope>NUCLEOTIDE SEQUENCE [LARGE SCALE GENOMIC DNA]</scope>
    <source>
        <strain evidence="4">TB1705</strain>
        <tissue evidence="4">Leaf</tissue>
    </source>
</reference>
<keyword evidence="5" id="KW-1185">Reference proteome</keyword>
<proteinExistence type="inferred from homology"/>
<protein>
    <recommendedName>
        <fullName evidence="3">Peptidase S8/S53 domain-containing protein</fullName>
    </recommendedName>
</protein>
<evidence type="ECO:0000259" key="3">
    <source>
        <dbReference type="Pfam" id="PF00082"/>
    </source>
</evidence>
<dbReference type="GO" id="GO:0004252">
    <property type="term" value="F:serine-type endopeptidase activity"/>
    <property type="evidence" value="ECO:0007669"/>
    <property type="project" value="InterPro"/>
</dbReference>
<accession>A0A7J7N8E6</accession>
<evidence type="ECO:0000313" key="5">
    <source>
        <dbReference type="Proteomes" id="UP000541444"/>
    </source>
</evidence>
<dbReference type="SUPFAM" id="SSF52743">
    <property type="entry name" value="Subtilisin-like"/>
    <property type="match status" value="1"/>
</dbReference>
<dbReference type="AlphaFoldDB" id="A0A7J7N8E6"/>
<name>A0A7J7N8E6_9MAGN</name>
<evidence type="ECO:0000256" key="2">
    <source>
        <dbReference type="ARBA" id="ARBA00022729"/>
    </source>
</evidence>
<gene>
    <name evidence="4" type="ORF">GIB67_029245</name>
</gene>
<dbReference type="CDD" id="cd02120">
    <property type="entry name" value="PA_subtilisin_like"/>
    <property type="match status" value="1"/>
</dbReference>
<evidence type="ECO:0000313" key="4">
    <source>
        <dbReference type="EMBL" id="KAF6163396.1"/>
    </source>
</evidence>